<dbReference type="Proteomes" id="UP001282288">
    <property type="component" value="Unassembled WGS sequence"/>
</dbReference>
<comment type="caution">
    <text evidence="1">The sequence shown here is derived from an EMBL/GenBank/DDBJ whole genome shotgun (WGS) entry which is preliminary data.</text>
</comment>
<name>A0AAP6B9C8_9ACTN</name>
<organism evidence="1 4">
    <name type="scientific">Streptomyces acidiscabies</name>
    <dbReference type="NCBI Taxonomy" id="42234"/>
    <lineage>
        <taxon>Bacteria</taxon>
        <taxon>Bacillati</taxon>
        <taxon>Actinomycetota</taxon>
        <taxon>Actinomycetes</taxon>
        <taxon>Kitasatosporales</taxon>
        <taxon>Streptomycetaceae</taxon>
        <taxon>Streptomyces</taxon>
    </lineage>
</organism>
<evidence type="ECO:0000313" key="2">
    <source>
        <dbReference type="EMBL" id="MDX3017731.1"/>
    </source>
</evidence>
<dbReference type="InterPro" id="IPR047715">
    <property type="entry name" value="EboA_dom"/>
</dbReference>
<evidence type="ECO:0000313" key="3">
    <source>
        <dbReference type="Proteomes" id="UP001272987"/>
    </source>
</evidence>
<dbReference type="NCBIfam" id="NF035938">
    <property type="entry name" value="EboA_domain"/>
    <property type="match status" value="1"/>
</dbReference>
<evidence type="ECO:0000313" key="4">
    <source>
        <dbReference type="Proteomes" id="UP001282288"/>
    </source>
</evidence>
<accession>A0AAP6B9C8</accession>
<proteinExistence type="predicted"/>
<dbReference type="EMBL" id="JARAWP010000004">
    <property type="protein sequence ID" value="MDX3017731.1"/>
    <property type="molecule type" value="Genomic_DNA"/>
</dbReference>
<protein>
    <submittedName>
        <fullName evidence="1">EboA domain-containing protein</fullName>
    </submittedName>
</protein>
<sequence>MAEPKAVTHLRELVEAKLPAPAWDWFVQSLERIAEDPAACPVRYAGAARRCGRGPLDLNPTRIGWRIDEAVRALLLYAVTPPLRIALAEDVYHHGDRGERRAALKALDLLTEGPEGLWLVEDAVRSNDATVIQAALGPYAARHLRPAALRQAVLKCAFLSVPFASIPEVLDRTDDELVDLLIDFVRERILAGRDVDGQIIDVIATRPGRLAEADLTAEMGSDLPFRARAARCVAERLALAGFPADAPRPK</sequence>
<reference evidence="1 3" key="1">
    <citation type="journal article" date="2023" name="Microb. Genom.">
        <title>Mesoterricola silvestris gen. nov., sp. nov., Mesoterricola sediminis sp. nov., Geothrix oryzae sp. nov., Geothrix edaphica sp. nov., Geothrix rubra sp. nov., and Geothrix limicola sp. nov., six novel members of Acidobacteriota isolated from soils.</title>
        <authorList>
            <person name="Weisberg A.J."/>
            <person name="Pearce E."/>
            <person name="Kramer C.G."/>
            <person name="Chang J.H."/>
            <person name="Clarke C.R."/>
        </authorList>
    </citation>
    <scope>NUCLEOTIDE SEQUENCE</scope>
    <source>
        <strain evidence="2 3">NB05-1H</strain>
        <strain evidence="1">NRRL_B-16521</strain>
    </source>
</reference>
<dbReference type="GeneID" id="69811744"/>
<dbReference type="AlphaFoldDB" id="A0AAP6B9C8"/>
<dbReference type="RefSeq" id="WP_010359225.1">
    <property type="nucleotide sequence ID" value="NZ_BCMK01000002.1"/>
</dbReference>
<dbReference type="Proteomes" id="UP001272987">
    <property type="component" value="Unassembled WGS sequence"/>
</dbReference>
<keyword evidence="3" id="KW-1185">Reference proteome</keyword>
<evidence type="ECO:0000313" key="1">
    <source>
        <dbReference type="EMBL" id="MDX2960445.1"/>
    </source>
</evidence>
<gene>
    <name evidence="1" type="ORF">PV399_12070</name>
    <name evidence="2" type="ORF">PV666_07535</name>
</gene>
<dbReference type="EMBL" id="JARAWC010000007">
    <property type="protein sequence ID" value="MDX2960445.1"/>
    <property type="molecule type" value="Genomic_DNA"/>
</dbReference>